<feature type="transmembrane region" description="Helical" evidence="2">
    <location>
        <begin position="266"/>
        <end position="284"/>
    </location>
</feature>
<evidence type="ECO:0000313" key="3">
    <source>
        <dbReference type="EMBL" id="AMB18771.1"/>
    </source>
</evidence>
<feature type="transmembrane region" description="Helical" evidence="2">
    <location>
        <begin position="107"/>
        <end position="126"/>
    </location>
</feature>
<dbReference type="EMBL" id="KU253712">
    <property type="protein sequence ID" value="AMB18771.1"/>
    <property type="molecule type" value="Genomic_DNA"/>
</dbReference>
<organism evidence="3 4">
    <name type="scientific">Bacillus phage Eldridge</name>
    <dbReference type="NCBI Taxonomy" id="1776293"/>
    <lineage>
        <taxon>Viruses</taxon>
        <taxon>Duplodnaviria</taxon>
        <taxon>Heunggongvirae</taxon>
        <taxon>Uroviricota</taxon>
        <taxon>Caudoviricetes</taxon>
        <taxon>Herelleviridae</taxon>
        <taxon>Bastillevirinae</taxon>
        <taxon>Eldridgevirus</taxon>
        <taxon>Eldridgevirus eldridge</taxon>
    </lineage>
</organism>
<dbReference type="RefSeq" id="YP_009274895.1">
    <property type="nucleotide sequence ID" value="NC_030920.1"/>
</dbReference>
<keyword evidence="4" id="KW-1185">Reference proteome</keyword>
<evidence type="ECO:0000256" key="1">
    <source>
        <dbReference type="SAM" id="MobiDB-lite"/>
    </source>
</evidence>
<gene>
    <name evidence="3" type="ORF">Eldridge_0191</name>
</gene>
<dbReference type="GeneID" id="28801850"/>
<proteinExistence type="predicted"/>
<keyword evidence="2" id="KW-1133">Transmembrane helix</keyword>
<evidence type="ECO:0008006" key="5">
    <source>
        <dbReference type="Google" id="ProtNLM"/>
    </source>
</evidence>
<keyword evidence="2" id="KW-0812">Transmembrane</keyword>
<evidence type="ECO:0000313" key="4">
    <source>
        <dbReference type="Proteomes" id="UP000204502"/>
    </source>
</evidence>
<accession>A0A109QLP6</accession>
<dbReference type="Proteomes" id="UP000204502">
    <property type="component" value="Segment"/>
</dbReference>
<feature type="region of interest" description="Disordered" evidence="1">
    <location>
        <begin position="367"/>
        <end position="394"/>
    </location>
</feature>
<evidence type="ECO:0000256" key="2">
    <source>
        <dbReference type="SAM" id="Phobius"/>
    </source>
</evidence>
<feature type="transmembrane region" description="Helical" evidence="2">
    <location>
        <begin position="228"/>
        <end position="246"/>
    </location>
</feature>
<name>A0A109QLP6_9CAUD</name>
<sequence>MLLPFAVISSTLLTTRTSSAYAATLSNPTNLKTHIHSTVEIAKEAPGALSQIGELLTTIREWWDNLPHDIAQGSVNLMAWLYELCSDLILKTPLWIFDNEWFENTTYMFSLFSISLVSVLTILEGIKRMIPMFNKKGKKAQPMELKTIMKRWFFVAGISTAMPYIFQKGFQLLNKVSDIISGMGAKTLANVALPSSISTFEVVTLVLFDVVLISTIVPVLWKNGRRFFDLMMLGLISPLALTAFIFDNYKSYYTQWLDNVKHLSLVQVYYSIFLLVLGWMIFGLPSPTTFTGLILKMLVTIGGFSRLSQPPKIVARHLDSGGGFDEVYAPAKATVSKTARNFKDTVDIIRRPTSVVKKVHERLQTPERVGKTRMQRFHPPVPKPGKSTAKPKRK</sequence>
<dbReference type="OrthoDB" id="3790at10239"/>
<protein>
    <recommendedName>
        <fullName evidence="5">Transmembrane protein</fullName>
    </recommendedName>
</protein>
<dbReference type="KEGG" id="vg:28801850"/>
<feature type="transmembrane region" description="Helical" evidence="2">
    <location>
        <begin position="147"/>
        <end position="166"/>
    </location>
</feature>
<reference evidence="3 4" key="1">
    <citation type="journal article" date="2016" name="Genome Announc.">
        <title>Complete Genome Sequence of Bacillus megaterium Bacteriophage Eldridge.</title>
        <authorList>
            <person name="Reveille A.M."/>
            <person name="Eldridge K.A."/>
            <person name="Temple L.M."/>
        </authorList>
    </citation>
    <scope>NUCLEOTIDE SEQUENCE [LARGE SCALE GENOMIC DNA]</scope>
</reference>
<keyword evidence="2" id="KW-0472">Membrane</keyword>
<feature type="transmembrane region" description="Helical" evidence="2">
    <location>
        <begin position="202"/>
        <end position="221"/>
    </location>
</feature>